<dbReference type="Proteomes" id="UP000437736">
    <property type="component" value="Unassembled WGS sequence"/>
</dbReference>
<gene>
    <name evidence="12" type="ORF">GHK86_13345</name>
</gene>
<comment type="caution">
    <text evidence="12">The sequence shown here is derived from an EMBL/GenBank/DDBJ whole genome shotgun (WGS) entry which is preliminary data.</text>
</comment>
<keyword evidence="13" id="KW-1185">Reference proteome</keyword>
<evidence type="ECO:0000256" key="5">
    <source>
        <dbReference type="ARBA" id="ARBA00022605"/>
    </source>
</evidence>
<evidence type="ECO:0000256" key="7">
    <source>
        <dbReference type="ARBA" id="ARBA00022898"/>
    </source>
</evidence>
<evidence type="ECO:0000256" key="4">
    <source>
        <dbReference type="ARBA" id="ARBA00022576"/>
    </source>
</evidence>
<protein>
    <recommendedName>
        <fullName evidence="3">histidinol-phosphate transaminase</fullName>
        <ecNumber evidence="3">2.6.1.9</ecNumber>
    </recommendedName>
</protein>
<evidence type="ECO:0000256" key="8">
    <source>
        <dbReference type="ARBA" id="ARBA00023102"/>
    </source>
</evidence>
<dbReference type="EC" id="2.6.1.9" evidence="3"/>
<accession>A0ABW9QZ49</accession>
<evidence type="ECO:0000256" key="1">
    <source>
        <dbReference type="ARBA" id="ARBA00005011"/>
    </source>
</evidence>
<organism evidence="12 13">
    <name type="scientific">Acidiferrimicrobium australe</name>
    <dbReference type="NCBI Taxonomy" id="2664430"/>
    <lineage>
        <taxon>Bacteria</taxon>
        <taxon>Bacillati</taxon>
        <taxon>Actinomycetota</taxon>
        <taxon>Acidimicrobiia</taxon>
        <taxon>Acidimicrobiales</taxon>
        <taxon>Acidimicrobiaceae</taxon>
        <taxon>Acidiferrimicrobium</taxon>
    </lineage>
</organism>
<evidence type="ECO:0000259" key="11">
    <source>
        <dbReference type="Pfam" id="PF00155"/>
    </source>
</evidence>
<keyword evidence="8" id="KW-0368">Histidine biosynthesis</keyword>
<evidence type="ECO:0000256" key="9">
    <source>
        <dbReference type="ARBA" id="ARBA00047481"/>
    </source>
</evidence>
<name>A0ABW9QZ49_9ACTN</name>
<feature type="region of interest" description="Disordered" evidence="10">
    <location>
        <begin position="260"/>
        <end position="281"/>
    </location>
</feature>
<proteinExistence type="inferred from homology"/>
<dbReference type="InterPro" id="IPR004839">
    <property type="entry name" value="Aminotransferase_I/II_large"/>
</dbReference>
<dbReference type="InterPro" id="IPR015421">
    <property type="entry name" value="PyrdxlP-dep_Trfase_major"/>
</dbReference>
<keyword evidence="5" id="KW-0028">Amino-acid biosynthesis</keyword>
<dbReference type="Pfam" id="PF00155">
    <property type="entry name" value="Aminotran_1_2"/>
    <property type="match status" value="1"/>
</dbReference>
<dbReference type="EMBL" id="WJHE01000694">
    <property type="protein sequence ID" value="MST33698.1"/>
    <property type="molecule type" value="Genomic_DNA"/>
</dbReference>
<dbReference type="InterPro" id="IPR015424">
    <property type="entry name" value="PyrdxlP-dep_Trfase"/>
</dbReference>
<reference evidence="12 13" key="1">
    <citation type="submission" date="2019-11" db="EMBL/GenBank/DDBJ databases">
        <title>Acidiferrimicrobium australis gen. nov., sp. nov., an acidophilic and obligately heterotrophic, member of the Actinobacteria that catalyses dissimilatory oxido- reduction of iron isolated from metal-rich acidic water in Chile.</title>
        <authorList>
            <person name="Gonzalez D."/>
            <person name="Huber K."/>
            <person name="Hedrich S."/>
            <person name="Rojas-Villalobos C."/>
            <person name="Quatrini R."/>
            <person name="Dinamarca M.A."/>
            <person name="Schwarz A."/>
            <person name="Canales C."/>
            <person name="Nancucheo I."/>
        </authorList>
    </citation>
    <scope>NUCLEOTIDE SEQUENCE [LARGE SCALE GENOMIC DNA]</scope>
    <source>
        <strain evidence="12 13">USS-CCA1</strain>
    </source>
</reference>
<keyword evidence="6" id="KW-0808">Transferase</keyword>
<comment type="catalytic activity">
    <reaction evidence="9">
        <text>L-histidinol phosphate + 2-oxoglutarate = 3-(imidazol-4-yl)-2-oxopropyl phosphate + L-glutamate</text>
        <dbReference type="Rhea" id="RHEA:23744"/>
        <dbReference type="ChEBI" id="CHEBI:16810"/>
        <dbReference type="ChEBI" id="CHEBI:29985"/>
        <dbReference type="ChEBI" id="CHEBI:57766"/>
        <dbReference type="ChEBI" id="CHEBI:57980"/>
        <dbReference type="EC" id="2.6.1.9"/>
    </reaction>
</comment>
<evidence type="ECO:0000313" key="12">
    <source>
        <dbReference type="EMBL" id="MST33698.1"/>
    </source>
</evidence>
<dbReference type="InterPro" id="IPR050106">
    <property type="entry name" value="HistidinolP_aminotransfase"/>
</dbReference>
<evidence type="ECO:0000313" key="13">
    <source>
        <dbReference type="Proteomes" id="UP000437736"/>
    </source>
</evidence>
<evidence type="ECO:0000256" key="2">
    <source>
        <dbReference type="ARBA" id="ARBA00007970"/>
    </source>
</evidence>
<dbReference type="Gene3D" id="3.40.640.10">
    <property type="entry name" value="Type I PLP-dependent aspartate aminotransferase-like (Major domain)"/>
    <property type="match status" value="2"/>
</dbReference>
<evidence type="ECO:0000256" key="10">
    <source>
        <dbReference type="SAM" id="MobiDB-lite"/>
    </source>
</evidence>
<evidence type="ECO:0000256" key="6">
    <source>
        <dbReference type="ARBA" id="ARBA00022679"/>
    </source>
</evidence>
<comment type="pathway">
    <text evidence="1">Amino-acid biosynthesis; L-histidine biosynthesis; L-histidine from 5-phospho-alpha-D-ribose 1-diphosphate: step 7/9.</text>
</comment>
<feature type="domain" description="Aminotransferase class I/classII large" evidence="11">
    <location>
        <begin position="96"/>
        <end position="245"/>
    </location>
</feature>
<dbReference type="PANTHER" id="PTHR43643">
    <property type="entry name" value="HISTIDINOL-PHOSPHATE AMINOTRANSFERASE 2"/>
    <property type="match status" value="1"/>
</dbReference>
<dbReference type="PANTHER" id="PTHR43643:SF6">
    <property type="entry name" value="HISTIDINOL-PHOSPHATE AMINOTRANSFERASE"/>
    <property type="match status" value="1"/>
</dbReference>
<keyword evidence="4 12" id="KW-0032">Aminotransferase</keyword>
<comment type="similarity">
    <text evidence="2">Belongs to the class-II pyridoxal-phosphate-dependent aminotransferase family. Histidinol-phosphate aminotransferase subfamily.</text>
</comment>
<evidence type="ECO:0000256" key="3">
    <source>
        <dbReference type="ARBA" id="ARBA00012748"/>
    </source>
</evidence>
<dbReference type="InterPro" id="IPR015422">
    <property type="entry name" value="PyrdxlP-dep_Trfase_small"/>
</dbReference>
<dbReference type="SUPFAM" id="SSF53383">
    <property type="entry name" value="PLP-dependent transferases"/>
    <property type="match status" value="1"/>
</dbReference>
<keyword evidence="7" id="KW-0663">Pyridoxal phosphate</keyword>
<dbReference type="GO" id="GO:0008483">
    <property type="term" value="F:transaminase activity"/>
    <property type="evidence" value="ECO:0007669"/>
    <property type="project" value="UniProtKB-KW"/>
</dbReference>
<dbReference type="Gene3D" id="3.90.1150.10">
    <property type="entry name" value="Aspartate Aminotransferase, domain 1"/>
    <property type="match status" value="1"/>
</dbReference>
<sequence>MAPDPTPIVQHHLEALGRYPDPERATRVLAETMGVQPQHLLLTNGGSEAIALAGAVLGGTVEEPDFSLYPRDGGPLWRSNPNNPLGTLAPPAAAAGVWDEAFWPLATGTWTRGDHLRGAIVVGSLTKLLACPGLRLGYVLCADEALMLQIRRNQPEWSVNGLAAEALPDLLRPLDLPTWSARTSALRDQLVDVLRSHRLAVRAGHGPWVLVDRSGPLRAKLLTEGIVVRDCTSFGLGGTIRVAVPRPDQFGRLERALRHHCDTGSEPQPAPPEAETGKATS</sequence>